<protein>
    <submittedName>
        <fullName evidence="2">Uncharacterized protein</fullName>
    </submittedName>
</protein>
<evidence type="ECO:0000313" key="1">
    <source>
        <dbReference type="EMBL" id="MDT0270280.1"/>
    </source>
</evidence>
<gene>
    <name evidence="1" type="ORF">RM844_28815</name>
    <name evidence="2" type="ORF">RM844_28875</name>
</gene>
<dbReference type="RefSeq" id="WP_311670360.1">
    <property type="nucleotide sequence ID" value="NZ_JAVREO010000025.1"/>
</dbReference>
<organism evidence="2 3">
    <name type="scientific">Streptomyces chisholmiae</name>
    <dbReference type="NCBI Taxonomy" id="3075540"/>
    <lineage>
        <taxon>Bacteria</taxon>
        <taxon>Bacillati</taxon>
        <taxon>Actinomycetota</taxon>
        <taxon>Actinomycetes</taxon>
        <taxon>Kitasatosporales</taxon>
        <taxon>Streptomycetaceae</taxon>
        <taxon>Streptomyces</taxon>
    </lineage>
</organism>
<dbReference type="EMBL" id="JAVREO010000025">
    <property type="protein sequence ID" value="MDT0270280.1"/>
    <property type="molecule type" value="Genomic_DNA"/>
</dbReference>
<reference evidence="3" key="1">
    <citation type="submission" date="2023-07" db="EMBL/GenBank/DDBJ databases">
        <title>30 novel species of actinomycetes from the DSMZ collection.</title>
        <authorList>
            <person name="Nouioui I."/>
        </authorList>
    </citation>
    <scope>NUCLEOTIDE SEQUENCE [LARGE SCALE GENOMIC DNA]</scope>
    <source>
        <strain evidence="1 3">DSM 44915</strain>
    </source>
</reference>
<dbReference type="Proteomes" id="UP001183410">
    <property type="component" value="Unassembled WGS sequence"/>
</dbReference>
<comment type="caution">
    <text evidence="2">The sequence shown here is derived from an EMBL/GenBank/DDBJ whole genome shotgun (WGS) entry which is preliminary data.</text>
</comment>
<dbReference type="EMBL" id="JAVREO010000025">
    <property type="protein sequence ID" value="MDT0270292.1"/>
    <property type="molecule type" value="Genomic_DNA"/>
</dbReference>
<keyword evidence="3" id="KW-1185">Reference proteome</keyword>
<accession>A0ABU2JZM2</accession>
<evidence type="ECO:0000313" key="3">
    <source>
        <dbReference type="Proteomes" id="UP001183410"/>
    </source>
</evidence>
<sequence>MTTVAPVLTGADSVDYAQEQRFTTQLKAVHEPNPPEADAGPRTWTVTVDGGTPITGYRPAWAENDPSQDVTADRIGAVLPDLGMYRYYDGSAGVPIFCAADGDRPAGPLALPMLRAVMTVHPYREAAQQQPTVDVEVLGDSDEWMENLTPEQLADVIAAVRAQCDRLDQVHADLIAARADWEANAR</sequence>
<dbReference type="Pfam" id="PF21848">
    <property type="entry name" value="DUF6907"/>
    <property type="match status" value="1"/>
</dbReference>
<proteinExistence type="predicted"/>
<evidence type="ECO:0000313" key="2">
    <source>
        <dbReference type="EMBL" id="MDT0270292.1"/>
    </source>
</evidence>
<name>A0ABU2JZM2_9ACTN</name>
<dbReference type="InterPro" id="IPR054202">
    <property type="entry name" value="DUF6907"/>
</dbReference>
<reference evidence="2" key="2">
    <citation type="submission" date="2024-05" db="EMBL/GenBank/DDBJ databases">
        <title>30 novel species of actinomycetes from the DSMZ collection.</title>
        <authorList>
            <person name="Nouioui I."/>
        </authorList>
    </citation>
    <scope>NUCLEOTIDE SEQUENCE</scope>
    <source>
        <strain evidence="2 3">DSM 44915</strain>
    </source>
</reference>